<evidence type="ECO:0000313" key="9">
    <source>
        <dbReference type="EMBL" id="MBW44391.1"/>
    </source>
</evidence>
<dbReference type="GO" id="GO:0004751">
    <property type="term" value="F:ribose-5-phosphate isomerase activity"/>
    <property type="evidence" value="ECO:0007669"/>
    <property type="project" value="UniProtKB-EC"/>
</dbReference>
<evidence type="ECO:0000256" key="4">
    <source>
        <dbReference type="ARBA" id="ARBA00011959"/>
    </source>
</evidence>
<organism evidence="9">
    <name type="scientific">Anopheles triannulatus</name>
    <dbReference type="NCBI Taxonomy" id="58253"/>
    <lineage>
        <taxon>Eukaryota</taxon>
        <taxon>Metazoa</taxon>
        <taxon>Ecdysozoa</taxon>
        <taxon>Arthropoda</taxon>
        <taxon>Hexapoda</taxon>
        <taxon>Insecta</taxon>
        <taxon>Pterygota</taxon>
        <taxon>Neoptera</taxon>
        <taxon>Endopterygota</taxon>
        <taxon>Diptera</taxon>
        <taxon>Nematocera</taxon>
        <taxon>Culicoidea</taxon>
        <taxon>Culicidae</taxon>
        <taxon>Anophelinae</taxon>
        <taxon>Anopheles</taxon>
    </lineage>
</organism>
<proteinExistence type="inferred from homology"/>
<dbReference type="PANTHER" id="PTHR11934:SF0">
    <property type="entry name" value="RIBOSE-5-PHOSPHATE ISOMERASE"/>
    <property type="match status" value="1"/>
</dbReference>
<evidence type="ECO:0000256" key="1">
    <source>
        <dbReference type="ARBA" id="ARBA00001713"/>
    </source>
</evidence>
<comment type="catalytic activity">
    <reaction evidence="1">
        <text>aldehydo-D-ribose 5-phosphate = D-ribulose 5-phosphate</text>
        <dbReference type="Rhea" id="RHEA:14657"/>
        <dbReference type="ChEBI" id="CHEBI:58121"/>
        <dbReference type="ChEBI" id="CHEBI:58273"/>
        <dbReference type="EC" id="5.3.1.6"/>
    </reaction>
</comment>
<dbReference type="GO" id="GO:0005737">
    <property type="term" value="C:cytoplasm"/>
    <property type="evidence" value="ECO:0007669"/>
    <property type="project" value="TreeGrafter"/>
</dbReference>
<evidence type="ECO:0000256" key="7">
    <source>
        <dbReference type="ARBA" id="ARBA00029734"/>
    </source>
</evidence>
<dbReference type="PANTHER" id="PTHR11934">
    <property type="entry name" value="RIBOSE-5-PHOSPHATE ISOMERASE"/>
    <property type="match status" value="1"/>
</dbReference>
<dbReference type="AlphaFoldDB" id="A0A2M4AUD1"/>
<dbReference type="FunFam" id="3.40.50.1360:FF:000014">
    <property type="entry name" value="Ribose 5-phosphate isomerase"/>
    <property type="match status" value="1"/>
</dbReference>
<dbReference type="Gene3D" id="3.40.50.1360">
    <property type="match status" value="1"/>
</dbReference>
<dbReference type="GO" id="GO:0009052">
    <property type="term" value="P:pentose-phosphate shunt, non-oxidative branch"/>
    <property type="evidence" value="ECO:0007669"/>
    <property type="project" value="InterPro"/>
</dbReference>
<dbReference type="InterPro" id="IPR037171">
    <property type="entry name" value="NagB/RpiA_transferase-like"/>
</dbReference>
<dbReference type="EC" id="5.3.1.6" evidence="4"/>
<dbReference type="InterPro" id="IPR004788">
    <property type="entry name" value="Ribose5P_isomerase_type_A"/>
</dbReference>
<evidence type="ECO:0000256" key="3">
    <source>
        <dbReference type="ARBA" id="ARBA00008088"/>
    </source>
</evidence>
<dbReference type="GO" id="GO:0006014">
    <property type="term" value="P:D-ribose metabolic process"/>
    <property type="evidence" value="ECO:0007669"/>
    <property type="project" value="TreeGrafter"/>
</dbReference>
<evidence type="ECO:0000256" key="6">
    <source>
        <dbReference type="ARBA" id="ARBA00023235"/>
    </source>
</evidence>
<dbReference type="FunFam" id="3.30.70.260:FF:000018">
    <property type="entry name" value="Ribose-5-phosphate isomerase A"/>
    <property type="match status" value="1"/>
</dbReference>
<dbReference type="UniPathway" id="UPA00115">
    <property type="reaction ID" value="UER00412"/>
</dbReference>
<protein>
    <recommendedName>
        <fullName evidence="5">Ribose-5-phosphate isomerase</fullName>
        <ecNumber evidence="4">5.3.1.6</ecNumber>
    </recommendedName>
    <alternativeName>
        <fullName evidence="8">D-ribose-5-phosphate ketol-isomerase</fullName>
    </alternativeName>
    <alternativeName>
        <fullName evidence="7">Phosphoriboisomerase</fullName>
    </alternativeName>
</protein>
<comment type="similarity">
    <text evidence="3">Belongs to the ribose 5-phosphate isomerase family.</text>
</comment>
<sequence>MLRQPLRRLLPALFAHSNTGNKPAFGLTVAKDYHRFLTTSTSPTCASNNGKRMALEAAKRSAAYKAVDENIKDDTVVGIGSGSTVVYAVLRIAERVKAEGLQLVCIPTSFQARQLIIENGLVLGDLESNPQLDCAIDGADEVDAQMVLIKGGGGCLLQEKIVASCADRFVVIADYTKDSTRLGQQYDKGIPIEVVPMAYVPIRDRIGASFGGSLKLRMAIAKAGPVVTDNGNFILDWHFEDDKDHDWDAVNREIMMIPGVVETGLFVGMANKAYFGQADGSVTERGS</sequence>
<dbReference type="SUPFAM" id="SSF75445">
    <property type="entry name" value="D-ribose-5-phosphate isomerase (RpiA), lid domain"/>
    <property type="match status" value="1"/>
</dbReference>
<dbReference type="Pfam" id="PF06026">
    <property type="entry name" value="Rib_5-P_isom_A"/>
    <property type="match status" value="1"/>
</dbReference>
<keyword evidence="6 9" id="KW-0413">Isomerase</keyword>
<name>A0A2M4AUD1_9DIPT</name>
<dbReference type="NCBIfam" id="TIGR00021">
    <property type="entry name" value="rpiA"/>
    <property type="match status" value="1"/>
</dbReference>
<dbReference type="HAMAP" id="MF_00170">
    <property type="entry name" value="Rib_5P_isom_A"/>
    <property type="match status" value="1"/>
</dbReference>
<comment type="pathway">
    <text evidence="2">Carbohydrate degradation; pentose phosphate pathway; D-ribose 5-phosphate from D-ribulose 5-phosphate (non-oxidative stage): step 1/1.</text>
</comment>
<accession>A0A2M4AUD1</accession>
<dbReference type="SUPFAM" id="SSF100950">
    <property type="entry name" value="NagB/RpiA/CoA transferase-like"/>
    <property type="match status" value="1"/>
</dbReference>
<dbReference type="Gene3D" id="3.30.70.260">
    <property type="match status" value="1"/>
</dbReference>
<dbReference type="NCBIfam" id="NF001924">
    <property type="entry name" value="PRK00702.1"/>
    <property type="match status" value="1"/>
</dbReference>
<evidence type="ECO:0000256" key="5">
    <source>
        <dbReference type="ARBA" id="ARBA00019150"/>
    </source>
</evidence>
<dbReference type="InterPro" id="IPR020672">
    <property type="entry name" value="Ribose5P_isomerase_typA_subgr"/>
</dbReference>
<dbReference type="CDD" id="cd01398">
    <property type="entry name" value="RPI_A"/>
    <property type="match status" value="1"/>
</dbReference>
<reference evidence="9" key="1">
    <citation type="submission" date="2018-01" db="EMBL/GenBank/DDBJ databases">
        <title>An insight into the sialome of Amazonian anophelines.</title>
        <authorList>
            <person name="Ribeiro J.M."/>
            <person name="Scarpassa V."/>
            <person name="Calvo E."/>
        </authorList>
    </citation>
    <scope>NUCLEOTIDE SEQUENCE</scope>
    <source>
        <tissue evidence="9">Salivary glands</tissue>
    </source>
</reference>
<evidence type="ECO:0000256" key="8">
    <source>
        <dbReference type="ARBA" id="ARBA00032273"/>
    </source>
</evidence>
<dbReference type="EMBL" id="GGFK01011070">
    <property type="protein sequence ID" value="MBW44391.1"/>
    <property type="molecule type" value="Transcribed_RNA"/>
</dbReference>
<evidence type="ECO:0000256" key="2">
    <source>
        <dbReference type="ARBA" id="ARBA00004988"/>
    </source>
</evidence>